<reference evidence="1" key="1">
    <citation type="journal article" date="2022" name="Plant J.">
        <title>Strategies of tolerance reflected in two North American maple genomes.</title>
        <authorList>
            <person name="McEvoy S.L."/>
            <person name="Sezen U.U."/>
            <person name="Trouern-Trend A."/>
            <person name="McMahon S.M."/>
            <person name="Schaberg P.G."/>
            <person name="Yang J."/>
            <person name="Wegrzyn J.L."/>
            <person name="Swenson N.G."/>
        </authorList>
    </citation>
    <scope>NUCLEOTIDE SEQUENCE</scope>
    <source>
        <strain evidence="1">NS2018</strain>
    </source>
</reference>
<protein>
    <submittedName>
        <fullName evidence="1">Uncharacterized protein</fullName>
    </submittedName>
</protein>
<name>A0AA39VBW4_ACESA</name>
<sequence length="96" mass="11015">MVGISETPILERKLANRVLESGLLTIELVNRVGLLHQVELQREKSVGQLWQVAGDSRGQVWRVKSVWRQQLELRMKAVPSTWKIHAEPRPNGSEHE</sequence>
<comment type="caution">
    <text evidence="1">The sequence shown here is derived from an EMBL/GenBank/DDBJ whole genome shotgun (WGS) entry which is preliminary data.</text>
</comment>
<accession>A0AA39VBW4</accession>
<dbReference type="AlphaFoldDB" id="A0AA39VBW4"/>
<organism evidence="1 2">
    <name type="scientific">Acer saccharum</name>
    <name type="common">Sugar maple</name>
    <dbReference type="NCBI Taxonomy" id="4024"/>
    <lineage>
        <taxon>Eukaryota</taxon>
        <taxon>Viridiplantae</taxon>
        <taxon>Streptophyta</taxon>
        <taxon>Embryophyta</taxon>
        <taxon>Tracheophyta</taxon>
        <taxon>Spermatophyta</taxon>
        <taxon>Magnoliopsida</taxon>
        <taxon>eudicotyledons</taxon>
        <taxon>Gunneridae</taxon>
        <taxon>Pentapetalae</taxon>
        <taxon>rosids</taxon>
        <taxon>malvids</taxon>
        <taxon>Sapindales</taxon>
        <taxon>Sapindaceae</taxon>
        <taxon>Hippocastanoideae</taxon>
        <taxon>Acereae</taxon>
        <taxon>Acer</taxon>
    </lineage>
</organism>
<proteinExistence type="predicted"/>
<dbReference type="Proteomes" id="UP001168877">
    <property type="component" value="Unassembled WGS sequence"/>
</dbReference>
<gene>
    <name evidence="1" type="ORF">LWI29_017682</name>
</gene>
<dbReference type="EMBL" id="JAUESC010000387">
    <property type="protein sequence ID" value="KAK0574060.1"/>
    <property type="molecule type" value="Genomic_DNA"/>
</dbReference>
<keyword evidence="2" id="KW-1185">Reference proteome</keyword>
<evidence type="ECO:0000313" key="2">
    <source>
        <dbReference type="Proteomes" id="UP001168877"/>
    </source>
</evidence>
<reference evidence="1" key="2">
    <citation type="submission" date="2023-06" db="EMBL/GenBank/DDBJ databases">
        <authorList>
            <person name="Swenson N.G."/>
            <person name="Wegrzyn J.L."/>
            <person name="Mcevoy S.L."/>
        </authorList>
    </citation>
    <scope>NUCLEOTIDE SEQUENCE</scope>
    <source>
        <strain evidence="1">NS2018</strain>
        <tissue evidence="1">Leaf</tissue>
    </source>
</reference>
<evidence type="ECO:0000313" key="1">
    <source>
        <dbReference type="EMBL" id="KAK0574060.1"/>
    </source>
</evidence>